<sequence length="260" mass="29324">MDVRPNPTNRICRGCGFHNPDQQHQCSPKCNQCGGAHMTADKDCRGRYKTLYAIRRCRWEHRSANNQWRQQDYLLAKSAAYKSRSQSRSQSRSHSNTRLTRSPRRSRFTMPAPVDKVSGANKVWGNAREGVGRALTAPEQTNVINTAIIDELRKENAVMRELVQKLTQEVQELRRERALSAQNQHTENHPVAASVRDVGASDSDSDAGALASKKRAIQPEVNEQGSESQLRAEIMDIKKMLCTTQSSFETLHATAPRTRK</sequence>
<protein>
    <submittedName>
        <fullName evidence="2">Uncharacterized protein</fullName>
    </submittedName>
</protein>
<reference evidence="2" key="2">
    <citation type="submission" date="2021-09" db="EMBL/GenBank/DDBJ databases">
        <authorList>
            <person name="Jia N."/>
            <person name="Wang J."/>
            <person name="Shi W."/>
            <person name="Du L."/>
            <person name="Sun Y."/>
            <person name="Zhan W."/>
            <person name="Jiang J."/>
            <person name="Wang Q."/>
            <person name="Zhang B."/>
            <person name="Ji P."/>
            <person name="Sakyi L.B."/>
            <person name="Cui X."/>
            <person name="Yuan T."/>
            <person name="Jiang B."/>
            <person name="Yang W."/>
            <person name="Lam T.T.-Y."/>
            <person name="Chang Q."/>
            <person name="Ding S."/>
            <person name="Wang X."/>
            <person name="Zhu J."/>
            <person name="Ruan X."/>
            <person name="Zhao L."/>
            <person name="Wei J."/>
            <person name="Que T."/>
            <person name="Du C."/>
            <person name="Cheng J."/>
            <person name="Dai P."/>
            <person name="Han X."/>
            <person name="Huang E."/>
            <person name="Gao Y."/>
            <person name="Liu J."/>
            <person name="Shao H."/>
            <person name="Ye R."/>
            <person name="Li L."/>
            <person name="Wei W."/>
            <person name="Wang X."/>
            <person name="Wang C."/>
            <person name="Huo Q."/>
            <person name="Li W."/>
            <person name="Guo W."/>
            <person name="Chen H."/>
            <person name="Chen S."/>
            <person name="Zhou L."/>
            <person name="Zhou L."/>
            <person name="Ni X."/>
            <person name="Tian J."/>
            <person name="Zhou Y."/>
            <person name="Sheng Y."/>
            <person name="Liu T."/>
            <person name="Pan Y."/>
            <person name="Xia L."/>
            <person name="Li J."/>
            <person name="Zhao F."/>
            <person name="Cao W."/>
        </authorList>
    </citation>
    <scope>NUCLEOTIDE SEQUENCE</scope>
    <source>
        <strain evidence="2">Rmic-2018</strain>
        <tissue evidence="2">Larvae</tissue>
    </source>
</reference>
<accession>A0A9J6EYD6</accession>
<evidence type="ECO:0000313" key="3">
    <source>
        <dbReference type="Proteomes" id="UP000821866"/>
    </source>
</evidence>
<reference evidence="2" key="1">
    <citation type="journal article" date="2020" name="Cell">
        <title>Large-Scale Comparative Analyses of Tick Genomes Elucidate Their Genetic Diversity and Vector Capacities.</title>
        <authorList>
            <consortium name="Tick Genome and Microbiome Consortium (TIGMIC)"/>
            <person name="Jia N."/>
            <person name="Wang J."/>
            <person name="Shi W."/>
            <person name="Du L."/>
            <person name="Sun Y."/>
            <person name="Zhan W."/>
            <person name="Jiang J.F."/>
            <person name="Wang Q."/>
            <person name="Zhang B."/>
            <person name="Ji P."/>
            <person name="Bell-Sakyi L."/>
            <person name="Cui X.M."/>
            <person name="Yuan T.T."/>
            <person name="Jiang B.G."/>
            <person name="Yang W.F."/>
            <person name="Lam T.T."/>
            <person name="Chang Q.C."/>
            <person name="Ding S.J."/>
            <person name="Wang X.J."/>
            <person name="Zhu J.G."/>
            <person name="Ruan X.D."/>
            <person name="Zhao L."/>
            <person name="Wei J.T."/>
            <person name="Ye R.Z."/>
            <person name="Que T.C."/>
            <person name="Du C.H."/>
            <person name="Zhou Y.H."/>
            <person name="Cheng J.X."/>
            <person name="Dai P.F."/>
            <person name="Guo W.B."/>
            <person name="Han X.H."/>
            <person name="Huang E.J."/>
            <person name="Li L.F."/>
            <person name="Wei W."/>
            <person name="Gao Y.C."/>
            <person name="Liu J.Z."/>
            <person name="Shao H.Z."/>
            <person name="Wang X."/>
            <person name="Wang C.C."/>
            <person name="Yang T.C."/>
            <person name="Huo Q.B."/>
            <person name="Li W."/>
            <person name="Chen H.Y."/>
            <person name="Chen S.E."/>
            <person name="Zhou L.G."/>
            <person name="Ni X.B."/>
            <person name="Tian J.H."/>
            <person name="Sheng Y."/>
            <person name="Liu T."/>
            <person name="Pan Y.S."/>
            <person name="Xia L.Y."/>
            <person name="Li J."/>
            <person name="Zhao F."/>
            <person name="Cao W.C."/>
        </authorList>
    </citation>
    <scope>NUCLEOTIDE SEQUENCE</scope>
    <source>
        <strain evidence="2">Rmic-2018</strain>
    </source>
</reference>
<comment type="caution">
    <text evidence="2">The sequence shown here is derived from an EMBL/GenBank/DDBJ whole genome shotgun (WGS) entry which is preliminary data.</text>
</comment>
<organism evidence="2 3">
    <name type="scientific">Rhipicephalus microplus</name>
    <name type="common">Cattle tick</name>
    <name type="synonym">Boophilus microplus</name>
    <dbReference type="NCBI Taxonomy" id="6941"/>
    <lineage>
        <taxon>Eukaryota</taxon>
        <taxon>Metazoa</taxon>
        <taxon>Ecdysozoa</taxon>
        <taxon>Arthropoda</taxon>
        <taxon>Chelicerata</taxon>
        <taxon>Arachnida</taxon>
        <taxon>Acari</taxon>
        <taxon>Parasitiformes</taxon>
        <taxon>Ixodida</taxon>
        <taxon>Ixodoidea</taxon>
        <taxon>Ixodidae</taxon>
        <taxon>Rhipicephalinae</taxon>
        <taxon>Rhipicephalus</taxon>
        <taxon>Boophilus</taxon>
    </lineage>
</organism>
<feature type="region of interest" description="Disordered" evidence="1">
    <location>
        <begin position="79"/>
        <end position="118"/>
    </location>
</feature>
<evidence type="ECO:0000313" key="2">
    <source>
        <dbReference type="EMBL" id="KAH8039311.1"/>
    </source>
</evidence>
<dbReference type="Proteomes" id="UP000821866">
    <property type="component" value="Chromosome 1"/>
</dbReference>
<evidence type="ECO:0000256" key="1">
    <source>
        <dbReference type="SAM" id="MobiDB-lite"/>
    </source>
</evidence>
<dbReference type="AlphaFoldDB" id="A0A9J6EYD6"/>
<feature type="region of interest" description="Disordered" evidence="1">
    <location>
        <begin position="179"/>
        <end position="230"/>
    </location>
</feature>
<proteinExistence type="predicted"/>
<dbReference type="EMBL" id="JABSTU010000001">
    <property type="protein sequence ID" value="KAH8039311.1"/>
    <property type="molecule type" value="Genomic_DNA"/>
</dbReference>
<feature type="compositionally biased region" description="Low complexity" evidence="1">
    <location>
        <begin position="191"/>
        <end position="211"/>
    </location>
</feature>
<keyword evidence="3" id="KW-1185">Reference proteome</keyword>
<gene>
    <name evidence="2" type="ORF">HPB51_005557</name>
</gene>
<feature type="compositionally biased region" description="Low complexity" evidence="1">
    <location>
        <begin position="83"/>
        <end position="94"/>
    </location>
</feature>
<name>A0A9J6EYD6_RHIMP</name>